<keyword evidence="7" id="KW-1185">Reference proteome</keyword>
<evidence type="ECO:0000256" key="4">
    <source>
        <dbReference type="ARBA" id="ARBA00022989"/>
    </source>
</evidence>
<dbReference type="Proteomes" id="UP001472866">
    <property type="component" value="Chromosome 13"/>
</dbReference>
<evidence type="ECO:0000313" key="6">
    <source>
        <dbReference type="EMBL" id="WZN65745.1"/>
    </source>
</evidence>
<evidence type="ECO:0000313" key="7">
    <source>
        <dbReference type="Proteomes" id="UP001472866"/>
    </source>
</evidence>
<dbReference type="Pfam" id="PF04442">
    <property type="entry name" value="CtaG_Cox11"/>
    <property type="match status" value="1"/>
</dbReference>
<protein>
    <submittedName>
        <fullName evidence="6">Cytochrome c oxidase assembly protein CtaG/Cox11</fullName>
    </submittedName>
</protein>
<dbReference type="GO" id="GO:0005743">
    <property type="term" value="C:mitochondrial inner membrane"/>
    <property type="evidence" value="ECO:0007669"/>
    <property type="project" value="UniProtKB-SubCell"/>
</dbReference>
<sequence>MASTMVGLGARLLSASQATTSAIVRSAIVAEAAAAEGPCRIGSAGARLLSGTRARANARLHLENKGKEARRKAVENASYLTALVVGMVGVTYASVPLYRMFCQATGYGGTTQRALTLEDKLKIEEEEPAEVAAAVAERELTVHFNADITSNMHWKFTPTQKKVRTTPGESTLAFYTVKNLSDKAVTGVSTYNVTPQKAGIYFNKIQCFCFEEQRLRPNEEIDMPVFFYIDREFATDPNMRDVSSLTLSYTFFKVSEEDHEEG</sequence>
<dbReference type="InterPro" id="IPR007533">
    <property type="entry name" value="Cyt_c_oxidase_assmbl_CtaG"/>
</dbReference>
<proteinExistence type="inferred from homology"/>
<evidence type="ECO:0000256" key="5">
    <source>
        <dbReference type="ARBA" id="ARBA00023136"/>
    </source>
</evidence>
<comment type="function">
    <text evidence="1">Exerts its effect at some terminal stage of cytochrome c oxidase synthesis, probably by being involved in the insertion of the copper B into subunit I.</text>
</comment>
<gene>
    <name evidence="6" type="ORF">HKI87_13g73070</name>
</gene>
<dbReference type="HAMAP" id="MF_00155">
    <property type="entry name" value="CtaG"/>
    <property type="match status" value="1"/>
</dbReference>
<evidence type="ECO:0000256" key="3">
    <source>
        <dbReference type="ARBA" id="ARBA00022692"/>
    </source>
</evidence>
<evidence type="ECO:0000256" key="1">
    <source>
        <dbReference type="ARBA" id="ARBA00004007"/>
    </source>
</evidence>
<reference evidence="6 7" key="1">
    <citation type="submission" date="2024-03" db="EMBL/GenBank/DDBJ databases">
        <title>Complete genome sequence of the green alga Chloropicon roscoffensis RCC1871.</title>
        <authorList>
            <person name="Lemieux C."/>
            <person name="Pombert J.-F."/>
            <person name="Otis C."/>
            <person name="Turmel M."/>
        </authorList>
    </citation>
    <scope>NUCLEOTIDE SEQUENCE [LARGE SCALE GENOMIC DNA]</scope>
    <source>
        <strain evidence="6 7">RCC1871</strain>
    </source>
</reference>
<accession>A0AAX4PI95</accession>
<dbReference type="EMBL" id="CP151513">
    <property type="protein sequence ID" value="WZN65745.1"/>
    <property type="molecule type" value="Genomic_DNA"/>
</dbReference>
<dbReference type="PANTHER" id="PTHR21320:SF3">
    <property type="entry name" value="CYTOCHROME C OXIDASE ASSEMBLY PROTEIN COX11, MITOCHONDRIAL-RELATED"/>
    <property type="match status" value="1"/>
</dbReference>
<dbReference type="Gene3D" id="2.60.370.10">
    <property type="entry name" value="Ctag/Cox11"/>
    <property type="match status" value="1"/>
</dbReference>
<comment type="subcellular location">
    <subcellularLocation>
        <location evidence="2">Mitochondrion inner membrane</location>
        <topology evidence="2">Single-pass membrane protein</topology>
        <orientation evidence="2">Intermembrane side</orientation>
    </subcellularLocation>
</comment>
<dbReference type="FunFam" id="2.60.370.10:FF:000001">
    <property type="entry name" value="COX11 cytochrome c oxidase assembly homolog"/>
    <property type="match status" value="1"/>
</dbReference>
<keyword evidence="3" id="KW-0812">Transmembrane</keyword>
<dbReference type="AlphaFoldDB" id="A0AAX4PI95"/>
<dbReference type="PANTHER" id="PTHR21320">
    <property type="entry name" value="CYTOCHROME C OXIDASE ASSEMBLY PROTEIN COX11-RELATED"/>
    <property type="match status" value="1"/>
</dbReference>
<keyword evidence="5" id="KW-0472">Membrane</keyword>
<dbReference type="NCBIfam" id="NF003465">
    <property type="entry name" value="PRK05089.1"/>
    <property type="match status" value="1"/>
</dbReference>
<keyword evidence="4" id="KW-1133">Transmembrane helix</keyword>
<name>A0AAX4PI95_9CHLO</name>
<evidence type="ECO:0000256" key="2">
    <source>
        <dbReference type="ARBA" id="ARBA00004243"/>
    </source>
</evidence>
<organism evidence="6 7">
    <name type="scientific">Chloropicon roscoffensis</name>
    <dbReference type="NCBI Taxonomy" id="1461544"/>
    <lineage>
        <taxon>Eukaryota</taxon>
        <taxon>Viridiplantae</taxon>
        <taxon>Chlorophyta</taxon>
        <taxon>Chloropicophyceae</taxon>
        <taxon>Chloropicales</taxon>
        <taxon>Chloropicaceae</taxon>
        <taxon>Chloropicon</taxon>
    </lineage>
</organism>
<dbReference type="SUPFAM" id="SSF110111">
    <property type="entry name" value="Ctag/Cox11"/>
    <property type="match status" value="1"/>
</dbReference>
<dbReference type="GO" id="GO:0005507">
    <property type="term" value="F:copper ion binding"/>
    <property type="evidence" value="ECO:0007669"/>
    <property type="project" value="InterPro"/>
</dbReference>
<dbReference type="InterPro" id="IPR023471">
    <property type="entry name" value="CtaG/Cox11_dom_sf"/>
</dbReference>